<dbReference type="Proteomes" id="UP001056978">
    <property type="component" value="Chromosome 4"/>
</dbReference>
<accession>A0ACB9YF26</accession>
<sequence>MRKVLLSNKKVYELIATNNYRGYEEDIKDIVENKYAKLLTYLSSNNKYHEIVSLKLQQYINEHLSIKESKSYFFGFSKELLVHCLKVYFYDALYHENTHHLRCECAQVGKELQTDQRNGHWNGKQNGKSMEQPSQEEALLKEIEQNAHLIEMDRLHLLYCDEYFYIFKSILHILKECNIFYFYQNYNTEDFSYEHNFMYELFSILERKLNIQQLIQIYFDTYKDTNNYFEMIKQVDLENNGYWVYKYILLFLNVQTFCINIFFFLQLRLNILEKSNIKSILSIFLTFSSINLSNRYYANNDIITNALQQKEYSIIFLIASVSNFLTLEDINKYVKCSSSINFFKLIFLFKNNISTNNYQQNVRLLSYCLNYFDDMLQNFSFIDYSCVYKKVLLNILDNALCPDEISEHLREEEHSGGGNPGSGIGSGTGCGTGCGRASQTNNGYRNDGCSNDSGSDNTEEIGVKQQFTTYQEERNSSCYVTPTGGVLDERGYVSYNGSGHLYDSSSNHSTIGYSMHLRGKGFMYKEGKRIKDIEQGKRHSLTERDLHFSLIKNIKKHIEKKEFFKKTINSNLFLKICISLFKKEDLLLFSYEIKKNYKNIKTCIDYLQGDDLQYDIYSTSYFFYDYNYRSTEIVITEEERKKMVSPFISIESKNILLEMSTLFFSYDYLKVYSVRANRSRELSRGLGRLRCKSGKQKRSMQKRKQHKSSNIYHPVILHNVNRLLLEFFCSKICNSSINALIMFNHNLLSIYRILKALIGTSANLINFSEVTKAVQSFSNRCYENDDNTVTILEDTIYYKILEILKKKNLNKNSIYITYIEYYYILLDYYCKFLYSNYSDRNESNNFSKDGMFFFFKNIINFFCKILKINKCFHLLIEIKLNNYFKLSYDIRNSFISLFTYLFFFSIRFKELTLLNYDIVSCLLFLLKKININKLNAYIFQMFSYVEQEQLLRKERNEHLYINKGRNIFTSSDVDTSNDLNSNYNYEKICTNNYNDHSVESFNINYDNLTNFKLEKDYIDIKDKFRIDISFLKIFFLLSEVRRVDLTEDGVKTSEKDSGKTSEKDSGKTSEKDSGKTSEKDSGKTSEKDSGKTSEKDSGKTSEKDSGKNNDKDSGKTSNDDGSKTSNEHLKEDNSCYNVNEKYENNSSSGSNVCSSDMRGGKPSPLYGSTVHPIIRVQRYDKHNGRGATVYRSQQGGRVVSPCSYNNSSGRNCGGSNGRRSGQSSDRSNGQSSDRSNGQSSDRSNGQSSDRSNGQSSDRSNGQSSSRSSGRRNSHVNYRQQDLWRNQENARSYYTTECISLEEIFIITLMELCAVENYRFTFVNDLLSLYEEEKRKKIYINTEIILILFKKVIKRKKLNFFFFNIYKTLQNKVNHILASINILIKKWVKWTFKNCNNTFKREKNINIKKLVKLFFISFYKFVKNYFVQIHDFIDNLKIYNSKNNFDDFFFLIFSKYVNRVFIDNFSASFIFSLSKYAILNECMSIINYMIKVSSNVNIEQVRQIHAEVMNAVRKKHPQMVENDSTRNAINGINGNENNNGNEDNNGNENRDNNRNSYNCSNNKNKSSSRNNDISNIKNSNGYGNGNGNNNNNYYYNETADEGVHPLSTYRMTNKMNELPVNHTVKPYSTTTFNNFMNNIIISHKTLLNKPDMYIKKKVNIFQIDTMSNDQYLHNHYTMDYITDLLLLEKQAKDGQKDFCTHHGMFHAHRNFCNMDSNRSGDISGNRSGNRSSNYNIDCKDNYMSNRKDLHNGNIEKLLRQSTINFNLIDESTNENSVNQHSMFSQSEYLTKYNLTFFKYFCHIRNLLKIIFQNNYVFFLSDFLLMNYEQSGKKKKKNIFFFNYNLNMSGDCFSSVFNLFINEYNAIYYKSGHAILSHFKEINYRKLYEQVINRILLMYSLLLDPCYHFIFLKEVKVIWTNISNQIFSLFNTSHLISNLFSKASFSIIQKNDVVSKSINNDIQRIEKKMFEGRREILSMSLLYFVLYNFKNVYMLYEKLNTYFRINSFNNIYFLCKYSKGYLPLADILKLFTDKLLYYFEKVKEINFINLKYEYTKKIFNILKFLYFFIKNNDLIHVRIYEDIYDILFYIIKDFVDRDKYVHSYNIKEYTFNKLKILNLCLHFVNDIYFNLFSDDAKGGGRTEVGTGTEVETGTEVGTGTGTETGIGIGVCVGSEKYSEKKNHLWNCMEELLSLFAVRLQKNASLFLHSQLFTCYRKDMKKELYNYIYNMNVMSELLELIIKGIYIKDSCIYKLIINICYDRNICRIFFNINFNNLNELLRKYLDIHKRKNDSAYNIKLLLSNNKNILIEKHGLINDDALIENMIEVFNEKNIYYKYILNLAESKTAQNGRSEQNYDNIFEDNNDYISVKNMLQKKIELLDDDYVSLKFFEGKSKIYGERNFLFDINNYYYLLNAYNNSRVCQECSYENDDYTYTDNDTIFSGNANRFDEYKTDDKLKKKIDTNILKNMHTIFPHDHGQAKSSKGGTNSDGKKKKKEEDITKRGNLRGEEGGNSSDNSSNVALQRDSNKNRNDDFTILVAGGIWTNDELGNSIGRYILRDEKLERKKKKKKEKKKHIFYIGNHAIPTVFIFAKYFKNEINCMKYINLTQSTYDSKLRLLLILYKFIIIIKHNKIFEDDNYRKMEKLYLQKCHIKNSIPFLFFVYESMITFLEPSVQVKKSAFYYILVINILINLFSLMNVHDRGGTKKRFPRAKGRKGESEGEKHNKSENEKYNKSEGEKHNKSEGEKHNKSEDEKYNKSEDEKHNKSEGEKHNKGMTYVHGHNSGKCGSPTANDRNVHNKKSRAELMESSSEDDMEKYSNYFDSSVDEDEQYNTDSCQGSFYCDLFIDKSFIASIKNRKNSAVFSILHNMSKKEIDKYKFIGKEFAGSIWDNDHEGNGKNEKEVEHVYGNVHDKEDDKAGGKADGKKYKEKLAKERTKKNGLDKNSLIYNMPLFLSLFVRAITIHLHYFNFYNKNVYILKNFNALHVPNSIMKYIYPANHFNINLFVSMLELFYVSARIYNNYFIRINRNASIRKGIEIEEVVDVVKTRTKGKNSVKMIHTDYYNTTSEGEKSREIEKQSGDKECIRMNKNRSLNEQNGYTPDYTGKSLYLNMYIITLKEILKECYEYHDIHMKDEESIRRCYYLEHMLLYFLYNRVNTLYELLYNFFFKFLKGRNSNIYSSSNHYHLQHQLQHQYHHERRHGQHHSSNVFDSVNENIYLILENIIYDQINKINSFLDNNEYYYFYINTLTFITLNTHVCLHMLKKDILTKLIYVPLIYHSLFDKSKSFSAIYYVSDDQYIRNKNHIIFCSLIVLIIKMLYIFINTVICSGGAATAASIGANNLYYYSENAPYHFRTNFMYSMEGSLVPSFATAGNVMYSFTSSVGGNIPNSNELERNNNFLNNTNINSNYANLDESDLNKMQGGRQMNRKDDKNYHNDEIHHKNKKKWEIKMDGHPITDDEIDYFLDAIINIIEKLSDRINFIFLKIEKINCLAIFEESYLYVELLTKLSYYCTIYNINNFLISLMDKGGVEHHIYYINRILEKFIYEKEIIINPYSPYEIAASSNVAHVKGKKKIKKNDFSLFTQRVLYICYKSILNYNTILLNIIQSPYFTYSYFVLHLYIMILKSTRLVTTFIEHFGRRNTTLIRTIKTNSGFSYVPICLDIVNTMKVKKKEKIYYTRGTKGKSSFDYYLSESKSESSEMSNYSNEIYQYNRSIDEYMNTTRIYRNDYLFNFLPEMIHLKSYYNILKEILERSAYLGAYLLDKLKYSCEDSCLKQILFSNVCSYLIHINTTLLPSNICSNNLKKKCTIVYNYVVNIHKK</sequence>
<protein>
    <submittedName>
        <fullName evidence="1">Uncharacterized protein</fullName>
    </submittedName>
</protein>
<comment type="caution">
    <text evidence="1">The sequence shown here is derived from an EMBL/GenBank/DDBJ whole genome shotgun (WGS) entry which is preliminary data.</text>
</comment>
<evidence type="ECO:0000313" key="1">
    <source>
        <dbReference type="EMBL" id="KAI4840413.1"/>
    </source>
</evidence>
<dbReference type="EMBL" id="CM043772">
    <property type="protein sequence ID" value="KAI4840413.1"/>
    <property type="molecule type" value="Genomic_DNA"/>
</dbReference>
<keyword evidence="2" id="KW-1185">Reference proteome</keyword>
<evidence type="ECO:0000313" key="2">
    <source>
        <dbReference type="Proteomes" id="UP001056978"/>
    </source>
</evidence>
<name>A0ACB9YF26_PLABR</name>
<proteinExistence type="predicted"/>
<organism evidence="1 2">
    <name type="scientific">Plasmodium brasilianum</name>
    <dbReference type="NCBI Taxonomy" id="5824"/>
    <lineage>
        <taxon>Eukaryota</taxon>
        <taxon>Sar</taxon>
        <taxon>Alveolata</taxon>
        <taxon>Apicomplexa</taxon>
        <taxon>Aconoidasida</taxon>
        <taxon>Haemosporida</taxon>
        <taxon>Plasmodiidae</taxon>
        <taxon>Plasmodium</taxon>
        <taxon>Plasmodium (Plasmodium)</taxon>
    </lineage>
</organism>
<gene>
    <name evidence="1" type="ORF">MKS88_001137</name>
</gene>
<reference evidence="1" key="1">
    <citation type="submission" date="2022-06" db="EMBL/GenBank/DDBJ databases">
        <title>The First Complete Genome of the Simian Malaria Parasite Plasmodium brasilianum.</title>
        <authorList>
            <person name="Bajic M."/>
            <person name="Ravishankar S."/>
        </authorList>
    </citation>
    <scope>NUCLEOTIDE SEQUENCE</scope>
    <source>
        <strain evidence="1">Bolivian I</strain>
    </source>
</reference>